<reference evidence="11" key="1">
    <citation type="submission" date="2011-01" db="EMBL/GenBank/DDBJ databases">
        <title>The Genome Sequence of Nematocida parisii strain ERTm3.</title>
        <authorList>
            <consortium name="The Broad Institute Genome Sequencing Platform"/>
            <consortium name="The Broad Institute Genome Sequencing Center for Infectious Disease"/>
            <person name="Cuomo C."/>
            <person name="Troemel E."/>
            <person name="Young S.K."/>
            <person name="Zeng Q."/>
            <person name="Gargeya S."/>
            <person name="Fitzgerald M."/>
            <person name="Haas B."/>
            <person name="Abouelleil A."/>
            <person name="Alvarado L."/>
            <person name="Arachchi H.M."/>
            <person name="Berlin A."/>
            <person name="Chapman S.B."/>
            <person name="Gearin G."/>
            <person name="Goldberg J."/>
            <person name="Griggs A."/>
            <person name="Gujja S."/>
            <person name="Hansen M."/>
            <person name="Heiman D."/>
            <person name="Howarth C."/>
            <person name="Larimer J."/>
            <person name="Lui A."/>
            <person name="MacDonald P.J.P."/>
            <person name="McCowen C."/>
            <person name="Montmayeur A."/>
            <person name="Murphy C."/>
            <person name="Neiman D."/>
            <person name="Pearson M."/>
            <person name="Priest M."/>
            <person name="Roberts A."/>
            <person name="Saif S."/>
            <person name="Shea T."/>
            <person name="Sisk P."/>
            <person name="Stolte C."/>
            <person name="Sykes S."/>
            <person name="Wortman J."/>
            <person name="Nusbaum C."/>
            <person name="Birren B."/>
        </authorList>
    </citation>
    <scope>NUCLEOTIDE SEQUENCE</scope>
    <source>
        <strain evidence="11">ERTm3</strain>
    </source>
</reference>
<evidence type="ECO:0000256" key="4">
    <source>
        <dbReference type="ARBA" id="ARBA00022741"/>
    </source>
</evidence>
<evidence type="ECO:0000256" key="9">
    <source>
        <dbReference type="ARBA" id="ARBA00049929"/>
    </source>
</evidence>
<dbReference type="Gene3D" id="1.10.240.10">
    <property type="entry name" value="Tyrosyl-Transfer RNA Synthetase"/>
    <property type="match status" value="1"/>
</dbReference>
<dbReference type="EMBL" id="GL870876">
    <property type="protein sequence ID" value="EIJ89489.1"/>
    <property type="molecule type" value="Genomic_DNA"/>
</dbReference>
<protein>
    <recommendedName>
        <fullName evidence="2">tryptophan--tRNA ligase</fullName>
        <ecNumber evidence="2">6.1.1.2</ecNumber>
    </recommendedName>
    <alternativeName>
        <fullName evidence="8">Tryptophanyl-tRNA synthetase</fullName>
    </alternativeName>
</protein>
<dbReference type="FunFam" id="1.10.240.10:FF:000007">
    <property type="entry name" value="Tryptophan--tRNA ligase"/>
    <property type="match status" value="1"/>
</dbReference>
<dbReference type="GO" id="GO:0004830">
    <property type="term" value="F:tryptophan-tRNA ligase activity"/>
    <property type="evidence" value="ECO:0007669"/>
    <property type="project" value="UniProtKB-EC"/>
</dbReference>
<evidence type="ECO:0000256" key="3">
    <source>
        <dbReference type="ARBA" id="ARBA00022598"/>
    </source>
</evidence>
<dbReference type="STRING" id="935791.I3EJU2"/>
<evidence type="ECO:0000256" key="6">
    <source>
        <dbReference type="ARBA" id="ARBA00022917"/>
    </source>
</evidence>
<keyword evidence="12" id="KW-1185">Reference proteome</keyword>
<name>I3EJU2_NEMP3</name>
<evidence type="ECO:0000313" key="12">
    <source>
        <dbReference type="Proteomes" id="UP000002872"/>
    </source>
</evidence>
<dbReference type="InterPro" id="IPR002306">
    <property type="entry name" value="Trp-tRNA-ligase"/>
</dbReference>
<evidence type="ECO:0000313" key="11">
    <source>
        <dbReference type="EMBL" id="EIJ89489.1"/>
    </source>
</evidence>
<keyword evidence="6 10" id="KW-0648">Protein biosynthesis</keyword>
<dbReference type="PANTHER" id="PTHR10055">
    <property type="entry name" value="TRYPTOPHANYL-TRNA SYNTHETASE"/>
    <property type="match status" value="1"/>
</dbReference>
<dbReference type="InterPro" id="IPR014729">
    <property type="entry name" value="Rossmann-like_a/b/a_fold"/>
</dbReference>
<dbReference type="HOGENOM" id="CLU_032621_0_1_1"/>
<dbReference type="GO" id="GO:0005737">
    <property type="term" value="C:cytoplasm"/>
    <property type="evidence" value="ECO:0007669"/>
    <property type="project" value="TreeGrafter"/>
</dbReference>
<dbReference type="Pfam" id="PF00579">
    <property type="entry name" value="tRNA-synt_1b"/>
    <property type="match status" value="1"/>
</dbReference>
<dbReference type="CDD" id="cd00806">
    <property type="entry name" value="TrpRS_core"/>
    <property type="match status" value="1"/>
</dbReference>
<evidence type="ECO:0000256" key="10">
    <source>
        <dbReference type="RuleBase" id="RU363036"/>
    </source>
</evidence>
<dbReference type="Gene3D" id="3.40.50.620">
    <property type="entry name" value="HUPs"/>
    <property type="match status" value="1"/>
</dbReference>
<evidence type="ECO:0000256" key="2">
    <source>
        <dbReference type="ARBA" id="ARBA00013161"/>
    </source>
</evidence>
<evidence type="ECO:0000256" key="1">
    <source>
        <dbReference type="ARBA" id="ARBA00005594"/>
    </source>
</evidence>
<dbReference type="InterPro" id="IPR001412">
    <property type="entry name" value="aa-tRNA-synth_I_CS"/>
</dbReference>
<dbReference type="Proteomes" id="UP000002872">
    <property type="component" value="Unassembled WGS sequence"/>
</dbReference>
<dbReference type="InterPro" id="IPR002305">
    <property type="entry name" value="aa-tRNA-synth_Ic"/>
</dbReference>
<dbReference type="PRINTS" id="PR01039">
    <property type="entry name" value="TRNASYNTHTRP"/>
</dbReference>
<keyword evidence="7 10" id="KW-0030">Aminoacyl-tRNA synthetase</keyword>
<dbReference type="InParanoid" id="I3EJU2"/>
<comment type="catalytic activity">
    <reaction evidence="9">
        <text>tRNA(Trp) + L-tryptophan + ATP = L-tryptophyl-tRNA(Trp) + AMP + diphosphate + H(+)</text>
        <dbReference type="Rhea" id="RHEA:24080"/>
        <dbReference type="Rhea" id="RHEA-COMP:9671"/>
        <dbReference type="Rhea" id="RHEA-COMP:9705"/>
        <dbReference type="ChEBI" id="CHEBI:15378"/>
        <dbReference type="ChEBI" id="CHEBI:30616"/>
        <dbReference type="ChEBI" id="CHEBI:33019"/>
        <dbReference type="ChEBI" id="CHEBI:57912"/>
        <dbReference type="ChEBI" id="CHEBI:78442"/>
        <dbReference type="ChEBI" id="CHEBI:78535"/>
        <dbReference type="ChEBI" id="CHEBI:456215"/>
        <dbReference type="EC" id="6.1.1.2"/>
    </reaction>
</comment>
<evidence type="ECO:0000256" key="7">
    <source>
        <dbReference type="ARBA" id="ARBA00023146"/>
    </source>
</evidence>
<gene>
    <name evidence="11" type="ORF">NEQG_00259</name>
</gene>
<dbReference type="VEuPathDB" id="MicrosporidiaDB:NEQG_00259"/>
<keyword evidence="4 10" id="KW-0547">Nucleotide-binding</keyword>
<proteinExistence type="inferred from homology"/>
<keyword evidence="3 10" id="KW-0436">Ligase</keyword>
<dbReference type="OrthoDB" id="10261385at2759"/>
<evidence type="ECO:0000256" key="8">
    <source>
        <dbReference type="ARBA" id="ARBA00030268"/>
    </source>
</evidence>
<evidence type="ECO:0000256" key="5">
    <source>
        <dbReference type="ARBA" id="ARBA00022840"/>
    </source>
</evidence>
<dbReference type="SUPFAM" id="SSF52374">
    <property type="entry name" value="Nucleotidylyl transferase"/>
    <property type="match status" value="1"/>
</dbReference>
<comment type="similarity">
    <text evidence="1 10">Belongs to the class-I aminoacyl-tRNA synthetase family.</text>
</comment>
<dbReference type="GO" id="GO:0005524">
    <property type="term" value="F:ATP binding"/>
    <property type="evidence" value="ECO:0007669"/>
    <property type="project" value="UniProtKB-KW"/>
</dbReference>
<sequence length="373" mass="42479">MNITPWEVTGAEDGNINYNNVIEQFGCQAFTPELAQKYELNHILFTRGIVFAHRDFIHAIESFTAANKPIYLYTGRGPSSGSMHLGHAVAFLLCKYLQARFKCKLVIQITDDEKYIWKNLSLDETINYGRENAKDIAAFGFDPNLTYIFSNTLSSHLFIRNILTIEKTLTLKDMQKVFGLTESAKVGQIAFPVKQIAPCYATSFPEYLHKDAICLIPSSIDQDPYFRLARDISHKLNGIKPCTIYTYFLPALQGACTKMSASVQETSIYLSDTPAMIKKKIMKYAFSGGQATLEEHRALGGNPDVDVAYQYLKFFMEDDDKLAKLKEGYIKGEILSGEMKKVCIEVLQKFISEFQQRRSEMTDERMSKFYEFV</sequence>
<dbReference type="OMA" id="CIYDNFG"/>
<dbReference type="EC" id="6.1.1.2" evidence="2"/>
<dbReference type="NCBIfam" id="TIGR00233">
    <property type="entry name" value="trpS"/>
    <property type="match status" value="1"/>
</dbReference>
<dbReference type="PROSITE" id="PS00178">
    <property type="entry name" value="AA_TRNA_LIGASE_I"/>
    <property type="match status" value="1"/>
</dbReference>
<keyword evidence="5 10" id="KW-0067">ATP-binding</keyword>
<organism evidence="11 12">
    <name type="scientific">Nematocida parisii (strain ERTm3)</name>
    <name type="common">Nematode killer fungus</name>
    <dbReference type="NCBI Taxonomy" id="935791"/>
    <lineage>
        <taxon>Eukaryota</taxon>
        <taxon>Fungi</taxon>
        <taxon>Fungi incertae sedis</taxon>
        <taxon>Microsporidia</taxon>
        <taxon>Nematocida</taxon>
    </lineage>
</organism>
<dbReference type="PANTHER" id="PTHR10055:SF1">
    <property type="entry name" value="TRYPTOPHAN--TRNA LIGASE, CYTOPLASMIC"/>
    <property type="match status" value="1"/>
</dbReference>
<dbReference type="AlphaFoldDB" id="I3EJU2"/>
<dbReference type="FunCoup" id="I3EJU2">
    <property type="interactions" value="289"/>
</dbReference>
<dbReference type="GO" id="GO:0006436">
    <property type="term" value="P:tryptophanyl-tRNA aminoacylation"/>
    <property type="evidence" value="ECO:0007669"/>
    <property type="project" value="InterPro"/>
</dbReference>
<accession>I3EJU2</accession>